<feature type="transmembrane region" description="Helical" evidence="1">
    <location>
        <begin position="71"/>
        <end position="94"/>
    </location>
</feature>
<feature type="transmembrane region" description="Helical" evidence="1">
    <location>
        <begin position="163"/>
        <end position="183"/>
    </location>
</feature>
<comment type="caution">
    <text evidence="2">The sequence shown here is derived from an EMBL/GenBank/DDBJ whole genome shotgun (WGS) entry which is preliminary data.</text>
</comment>
<name>A0ABR4HZT0_9EURO</name>
<gene>
    <name evidence="2" type="ORF">BDW59DRAFT_164408</name>
</gene>
<accession>A0ABR4HZT0</accession>
<feature type="transmembrane region" description="Helical" evidence="1">
    <location>
        <begin position="43"/>
        <end position="65"/>
    </location>
</feature>
<evidence type="ECO:0000313" key="2">
    <source>
        <dbReference type="EMBL" id="KAL2821003.1"/>
    </source>
</evidence>
<keyword evidence="1" id="KW-1133">Transmembrane helix</keyword>
<dbReference type="Proteomes" id="UP001610335">
    <property type="component" value="Unassembled WGS sequence"/>
</dbReference>
<feature type="transmembrane region" description="Helical" evidence="1">
    <location>
        <begin position="250"/>
        <end position="281"/>
    </location>
</feature>
<evidence type="ECO:0008006" key="4">
    <source>
        <dbReference type="Google" id="ProtNLM"/>
    </source>
</evidence>
<keyword evidence="3" id="KW-1185">Reference proteome</keyword>
<organism evidence="2 3">
    <name type="scientific">Aspergillus cavernicola</name>
    <dbReference type="NCBI Taxonomy" id="176166"/>
    <lineage>
        <taxon>Eukaryota</taxon>
        <taxon>Fungi</taxon>
        <taxon>Dikarya</taxon>
        <taxon>Ascomycota</taxon>
        <taxon>Pezizomycotina</taxon>
        <taxon>Eurotiomycetes</taxon>
        <taxon>Eurotiomycetidae</taxon>
        <taxon>Eurotiales</taxon>
        <taxon>Aspergillaceae</taxon>
        <taxon>Aspergillus</taxon>
        <taxon>Aspergillus subgen. Nidulantes</taxon>
    </lineage>
</organism>
<keyword evidence="1" id="KW-0472">Membrane</keyword>
<protein>
    <recommendedName>
        <fullName evidence="4">PQ loop repeat protein</fullName>
    </recommendedName>
</protein>
<dbReference type="EMBL" id="JBFXLS010000066">
    <property type="protein sequence ID" value="KAL2821003.1"/>
    <property type="molecule type" value="Genomic_DNA"/>
</dbReference>
<evidence type="ECO:0000313" key="3">
    <source>
        <dbReference type="Proteomes" id="UP001610335"/>
    </source>
</evidence>
<feature type="transmembrane region" description="Helical" evidence="1">
    <location>
        <begin position="12"/>
        <end position="31"/>
    </location>
</feature>
<proteinExistence type="predicted"/>
<feature type="transmembrane region" description="Helical" evidence="1">
    <location>
        <begin position="122"/>
        <end position="143"/>
    </location>
</feature>
<sequence length="295" mass="32071">MPSEPCSLHIQTPLATAIHLLITLFVAPSYIPQLIKIATNDRTGNAGISGWYIILLTTSATAHLAARIKDLYSMVYLQAFIYWAAAITLLAFYVSFRTQNTPSNDNEGSTSPAATTASPSNATILTIVLTHAAILLPIAVYLLELITQRLDEGPDSVLLVLNSAYGIILRITGTLTSLTATIPQIHLMVTRYRNNRNNFDQGSLSLLGLCLQVVAFIALAGSQGWRMRVLPPPPDAPAWYPRRTVWAWDWWAAFFFFGGLAVGWVALAVCQLLVLCVALGLGGGAGKGRIYLKKE</sequence>
<evidence type="ECO:0000256" key="1">
    <source>
        <dbReference type="SAM" id="Phobius"/>
    </source>
</evidence>
<feature type="transmembrane region" description="Helical" evidence="1">
    <location>
        <begin position="204"/>
        <end position="225"/>
    </location>
</feature>
<reference evidence="2 3" key="1">
    <citation type="submission" date="2024-07" db="EMBL/GenBank/DDBJ databases">
        <title>Section-level genome sequencing and comparative genomics of Aspergillus sections Usti and Cavernicolus.</title>
        <authorList>
            <consortium name="Lawrence Berkeley National Laboratory"/>
            <person name="Nybo J.L."/>
            <person name="Vesth T.C."/>
            <person name="Theobald S."/>
            <person name="Frisvad J.C."/>
            <person name="Larsen T.O."/>
            <person name="Kjaerboelling I."/>
            <person name="Rothschild-Mancinelli K."/>
            <person name="Lyhne E.K."/>
            <person name="Kogle M.E."/>
            <person name="Barry K."/>
            <person name="Clum A."/>
            <person name="Na H."/>
            <person name="Ledsgaard L."/>
            <person name="Lin J."/>
            <person name="Lipzen A."/>
            <person name="Kuo A."/>
            <person name="Riley R."/>
            <person name="Mondo S."/>
            <person name="LaButti K."/>
            <person name="Haridas S."/>
            <person name="Pangalinan J."/>
            <person name="Salamov A.A."/>
            <person name="Simmons B.A."/>
            <person name="Magnuson J.K."/>
            <person name="Chen J."/>
            <person name="Drula E."/>
            <person name="Henrissat B."/>
            <person name="Wiebenga A."/>
            <person name="Lubbers R.J."/>
            <person name="Gomes A.C."/>
            <person name="Makela M.R."/>
            <person name="Stajich J."/>
            <person name="Grigoriev I.V."/>
            <person name="Mortensen U.H."/>
            <person name="De vries R.P."/>
            <person name="Baker S.E."/>
            <person name="Andersen M.R."/>
        </authorList>
    </citation>
    <scope>NUCLEOTIDE SEQUENCE [LARGE SCALE GENOMIC DNA]</scope>
    <source>
        <strain evidence="2 3">CBS 600.67</strain>
    </source>
</reference>
<keyword evidence="1" id="KW-0812">Transmembrane</keyword>